<keyword evidence="7" id="KW-1185">Reference proteome</keyword>
<reference evidence="6 7" key="1">
    <citation type="journal article" date="2021" name="Environ. Microbiol.">
        <title>Gene family expansions and transcriptome signatures uncover fungal adaptations to wood decay.</title>
        <authorList>
            <person name="Hage H."/>
            <person name="Miyauchi S."/>
            <person name="Viragh M."/>
            <person name="Drula E."/>
            <person name="Min B."/>
            <person name="Chaduli D."/>
            <person name="Navarro D."/>
            <person name="Favel A."/>
            <person name="Norest M."/>
            <person name="Lesage-Meessen L."/>
            <person name="Balint B."/>
            <person name="Merenyi Z."/>
            <person name="de Eugenio L."/>
            <person name="Morin E."/>
            <person name="Martinez A.T."/>
            <person name="Baldrian P."/>
            <person name="Stursova M."/>
            <person name="Martinez M.J."/>
            <person name="Novotny C."/>
            <person name="Magnuson J.K."/>
            <person name="Spatafora J.W."/>
            <person name="Maurice S."/>
            <person name="Pangilinan J."/>
            <person name="Andreopoulos W."/>
            <person name="LaButti K."/>
            <person name="Hundley H."/>
            <person name="Na H."/>
            <person name="Kuo A."/>
            <person name="Barry K."/>
            <person name="Lipzen A."/>
            <person name="Henrissat B."/>
            <person name="Riley R."/>
            <person name="Ahrendt S."/>
            <person name="Nagy L.G."/>
            <person name="Grigoriev I.V."/>
            <person name="Martin F."/>
            <person name="Rosso M.N."/>
        </authorList>
    </citation>
    <scope>NUCLEOTIDE SEQUENCE [LARGE SCALE GENOMIC DNA]</scope>
    <source>
        <strain evidence="6 7">CIRM-BRFM 1785</strain>
    </source>
</reference>
<keyword evidence="2 4" id="KW-0863">Zinc-finger</keyword>
<dbReference type="GeneID" id="72003831"/>
<dbReference type="EMBL" id="JADCUA010000006">
    <property type="protein sequence ID" value="KAH9838981.1"/>
    <property type="molecule type" value="Genomic_DNA"/>
</dbReference>
<dbReference type="RefSeq" id="XP_047780736.1">
    <property type="nucleotide sequence ID" value="XM_047923099.1"/>
</dbReference>
<comment type="caution">
    <text evidence="6">The sequence shown here is derived from an EMBL/GenBank/DDBJ whole genome shotgun (WGS) entry which is preliminary data.</text>
</comment>
<accession>A0ABQ8KL97</accession>
<keyword evidence="3" id="KW-0862">Zinc</keyword>
<sequence length="295" mass="32932">MLLSPCRRRRFRSADAGPIRDKKSPCHHCLAAPDEGEHFPVCRGCHMVAFCGKACQQAAWPSHRSMCDYYYALRRETRRAVDADPDVASQQAAQGVPPLEVRAELFRDFIELYTYTAQWALYAALREEHGENTDDHNRTLLTIYLTYRGDCNGDPSRAYYVTGAGLTYVGGGVAPLPPGVDSQKPPVGCIRVERDTTISQFPAVSWSTDDGMALMPLVRLGTSASPPSHPSMLDGVDDKWWLFYLQETISEGLVFRAPRRGSGNHMLLGRLEKSGSGWRWRPLRASARAPREDSD</sequence>
<dbReference type="InterPro" id="IPR002893">
    <property type="entry name" value="Znf_MYND"/>
</dbReference>
<feature type="domain" description="MYND-type" evidence="5">
    <location>
        <begin position="26"/>
        <end position="67"/>
    </location>
</feature>
<dbReference type="PROSITE" id="PS50865">
    <property type="entry name" value="ZF_MYND_2"/>
    <property type="match status" value="1"/>
</dbReference>
<protein>
    <recommendedName>
        <fullName evidence="5">MYND-type domain-containing protein</fullName>
    </recommendedName>
</protein>
<gene>
    <name evidence="6" type="ORF">C8Q71DRAFT_747004</name>
</gene>
<dbReference type="Proteomes" id="UP000814176">
    <property type="component" value="Unassembled WGS sequence"/>
</dbReference>
<dbReference type="Pfam" id="PF01753">
    <property type="entry name" value="zf-MYND"/>
    <property type="match status" value="1"/>
</dbReference>
<keyword evidence="1" id="KW-0479">Metal-binding</keyword>
<evidence type="ECO:0000256" key="4">
    <source>
        <dbReference type="PROSITE-ProRule" id="PRU00134"/>
    </source>
</evidence>
<evidence type="ECO:0000313" key="7">
    <source>
        <dbReference type="Proteomes" id="UP000814176"/>
    </source>
</evidence>
<proteinExistence type="predicted"/>
<evidence type="ECO:0000256" key="3">
    <source>
        <dbReference type="ARBA" id="ARBA00022833"/>
    </source>
</evidence>
<organism evidence="6 7">
    <name type="scientific">Rhodofomes roseus</name>
    <dbReference type="NCBI Taxonomy" id="34475"/>
    <lineage>
        <taxon>Eukaryota</taxon>
        <taxon>Fungi</taxon>
        <taxon>Dikarya</taxon>
        <taxon>Basidiomycota</taxon>
        <taxon>Agaricomycotina</taxon>
        <taxon>Agaricomycetes</taxon>
        <taxon>Polyporales</taxon>
        <taxon>Rhodofomes</taxon>
    </lineage>
</organism>
<evidence type="ECO:0000313" key="6">
    <source>
        <dbReference type="EMBL" id="KAH9838981.1"/>
    </source>
</evidence>
<evidence type="ECO:0000256" key="1">
    <source>
        <dbReference type="ARBA" id="ARBA00022723"/>
    </source>
</evidence>
<dbReference type="PROSITE" id="PS01360">
    <property type="entry name" value="ZF_MYND_1"/>
    <property type="match status" value="1"/>
</dbReference>
<evidence type="ECO:0000256" key="2">
    <source>
        <dbReference type="ARBA" id="ARBA00022771"/>
    </source>
</evidence>
<dbReference type="SUPFAM" id="SSF144232">
    <property type="entry name" value="HIT/MYND zinc finger-like"/>
    <property type="match status" value="1"/>
</dbReference>
<evidence type="ECO:0000259" key="5">
    <source>
        <dbReference type="PROSITE" id="PS50865"/>
    </source>
</evidence>
<dbReference type="Gene3D" id="6.10.140.2220">
    <property type="match status" value="1"/>
</dbReference>
<name>A0ABQ8KL97_9APHY</name>